<dbReference type="CDD" id="cd06170">
    <property type="entry name" value="LuxR_C_like"/>
    <property type="match status" value="1"/>
</dbReference>
<dbReference type="SMART" id="SM00421">
    <property type="entry name" value="HTH_LUXR"/>
    <property type="match status" value="1"/>
</dbReference>
<dbReference type="PANTHER" id="PTHR44688:SF16">
    <property type="entry name" value="DNA-BINDING TRANSCRIPTIONAL ACTIVATOR DEVR_DOSR"/>
    <property type="match status" value="1"/>
</dbReference>
<dbReference type="Gene3D" id="1.10.10.10">
    <property type="entry name" value="Winged helix-like DNA-binding domain superfamily/Winged helix DNA-binding domain"/>
    <property type="match status" value="1"/>
</dbReference>
<dbReference type="PROSITE" id="PS00622">
    <property type="entry name" value="HTH_LUXR_1"/>
    <property type="match status" value="1"/>
</dbReference>
<keyword evidence="3" id="KW-0804">Transcription</keyword>
<evidence type="ECO:0000259" key="4">
    <source>
        <dbReference type="PROSITE" id="PS50043"/>
    </source>
</evidence>
<dbReference type="SUPFAM" id="SSF46894">
    <property type="entry name" value="C-terminal effector domain of the bipartite response regulators"/>
    <property type="match status" value="1"/>
</dbReference>
<organism evidence="5 6">
    <name type="scientific">Hymenobacter cellulosivorans</name>
    <dbReference type="NCBI Taxonomy" id="2932249"/>
    <lineage>
        <taxon>Bacteria</taxon>
        <taxon>Pseudomonadati</taxon>
        <taxon>Bacteroidota</taxon>
        <taxon>Cytophagia</taxon>
        <taxon>Cytophagales</taxon>
        <taxon>Hymenobacteraceae</taxon>
        <taxon>Hymenobacter</taxon>
    </lineage>
</organism>
<dbReference type="RefSeq" id="WP_244721048.1">
    <property type="nucleotide sequence ID" value="NZ_CP095049.1"/>
</dbReference>
<sequence length="209" mass="22872">MSPNFGAALVAAPPTLHRQGLLALLREACPGLTICLVSDADLLLTFLQQRAYALLILDEAVATMPLLLLLERLYAVRSQQQVLCFSSNASQSLPSLLYPRPWTIVDHNASPPEVSHTIQHLLTKTLHGPWTLKPHADTPPLGPPTPFSRRELDVLRLVVADYCNQEIADALCLSVRTVESHRRALLQKAGARTLVGLVAQAVRQGWVTA</sequence>
<dbReference type="PANTHER" id="PTHR44688">
    <property type="entry name" value="DNA-BINDING TRANSCRIPTIONAL ACTIVATOR DEVR_DOSR"/>
    <property type="match status" value="1"/>
</dbReference>
<proteinExistence type="predicted"/>
<keyword evidence="6" id="KW-1185">Reference proteome</keyword>
<evidence type="ECO:0000313" key="5">
    <source>
        <dbReference type="EMBL" id="UOQ54345.1"/>
    </source>
</evidence>
<dbReference type="PRINTS" id="PR00038">
    <property type="entry name" value="HTHLUXR"/>
</dbReference>
<feature type="domain" description="HTH luxR-type" evidence="4">
    <location>
        <begin position="140"/>
        <end position="205"/>
    </location>
</feature>
<evidence type="ECO:0000256" key="2">
    <source>
        <dbReference type="ARBA" id="ARBA00023125"/>
    </source>
</evidence>
<dbReference type="Proteomes" id="UP000831785">
    <property type="component" value="Chromosome"/>
</dbReference>
<dbReference type="InterPro" id="IPR000792">
    <property type="entry name" value="Tscrpt_reg_LuxR_C"/>
</dbReference>
<protein>
    <submittedName>
        <fullName evidence="5">LuxR C-terminal-related transcriptional regulator</fullName>
    </submittedName>
</protein>
<dbReference type="InterPro" id="IPR036388">
    <property type="entry name" value="WH-like_DNA-bd_sf"/>
</dbReference>
<accession>A0ABY4FCV8</accession>
<keyword evidence="1" id="KW-0805">Transcription regulation</keyword>
<dbReference type="Pfam" id="PF00196">
    <property type="entry name" value="GerE"/>
    <property type="match status" value="1"/>
</dbReference>
<keyword evidence="2" id="KW-0238">DNA-binding</keyword>
<dbReference type="PROSITE" id="PS50043">
    <property type="entry name" value="HTH_LUXR_2"/>
    <property type="match status" value="1"/>
</dbReference>
<name>A0ABY4FCV8_9BACT</name>
<reference evidence="5 6" key="1">
    <citation type="submission" date="2022-04" db="EMBL/GenBank/DDBJ databases">
        <title>Hymenobacter sp. isolated from the air.</title>
        <authorList>
            <person name="Won M."/>
            <person name="Lee C.-M."/>
            <person name="Woen H.-Y."/>
            <person name="Kwon S.-W."/>
        </authorList>
    </citation>
    <scope>NUCLEOTIDE SEQUENCE [LARGE SCALE GENOMIC DNA]</scope>
    <source>
        <strain evidence="6">5116 S-27</strain>
    </source>
</reference>
<evidence type="ECO:0000313" key="6">
    <source>
        <dbReference type="Proteomes" id="UP000831785"/>
    </source>
</evidence>
<gene>
    <name evidence="5" type="ORF">MUN80_06195</name>
</gene>
<evidence type="ECO:0000256" key="3">
    <source>
        <dbReference type="ARBA" id="ARBA00023163"/>
    </source>
</evidence>
<evidence type="ECO:0000256" key="1">
    <source>
        <dbReference type="ARBA" id="ARBA00023015"/>
    </source>
</evidence>
<dbReference type="EMBL" id="CP095049">
    <property type="protein sequence ID" value="UOQ54345.1"/>
    <property type="molecule type" value="Genomic_DNA"/>
</dbReference>
<dbReference type="InterPro" id="IPR016032">
    <property type="entry name" value="Sig_transdc_resp-reg_C-effctor"/>
</dbReference>